<dbReference type="eggNOG" id="ENOG50348RG">
    <property type="taxonomic scope" value="Bacteria"/>
</dbReference>
<name>A5D332_PELTS</name>
<organism evidence="1 2">
    <name type="scientific">Pelotomaculum thermopropionicum (strain DSM 13744 / JCM 10971 / SI)</name>
    <dbReference type="NCBI Taxonomy" id="370438"/>
    <lineage>
        <taxon>Bacteria</taxon>
        <taxon>Bacillati</taxon>
        <taxon>Bacillota</taxon>
        <taxon>Clostridia</taxon>
        <taxon>Eubacteriales</taxon>
        <taxon>Desulfotomaculaceae</taxon>
        <taxon>Pelotomaculum</taxon>
    </lineage>
</organism>
<evidence type="ECO:0000313" key="2">
    <source>
        <dbReference type="Proteomes" id="UP000006556"/>
    </source>
</evidence>
<gene>
    <name evidence="1" type="ordered locus">PTH_1155</name>
</gene>
<sequence>MKIFAGEKGAALPLALAVMLIVSLLAAALWQYSMTENIQVEKEKKKLQAHYLARAGANAAIAAWLEAPFNDKPVQIGEPAKLYLAGDGTFTGSPENAAGEVEIYVEPDETEEGIVHITATGRVDGVESKVTATSAPYVDGAEWEPPLYDKSTGLITPGTVTYSATVDGRKKTVYAHEPVEGAVKFINSDSQRPLHIQSNTCVELASNAMEFKSPVDLVQTGDRDTGALFLKAEYISFKSSIAVEDYSYWWFGSHYYYGTIILKVPDGLGVDGREIGGQAGSRYGMVFFDDAYIWEMGLLGFEVRHDLHMENKAYYFKSRPDGIDLIRWHRGEYTEGIDYIEIEDQDAASLPQGSGLFYWSRD</sequence>
<dbReference type="HOGENOM" id="CLU_764732_0_0_9"/>
<accession>A5D332</accession>
<dbReference type="STRING" id="370438.PTH_1155"/>
<reference evidence="2" key="1">
    <citation type="journal article" date="2008" name="Genome Res.">
        <title>The genome of Pelotomaculum thermopropionicum reveals niche-associated evolution in anaerobic microbiota.</title>
        <authorList>
            <person name="Kosaka T."/>
            <person name="Kato S."/>
            <person name="Shimoyama T."/>
            <person name="Ishii S."/>
            <person name="Abe T."/>
            <person name="Watanabe K."/>
        </authorList>
    </citation>
    <scope>NUCLEOTIDE SEQUENCE [LARGE SCALE GENOMIC DNA]</scope>
    <source>
        <strain evidence="2">DSM 13744 / JCM 10971 / SI</strain>
    </source>
</reference>
<proteinExistence type="predicted"/>
<protein>
    <submittedName>
        <fullName evidence="1">Hypothetical membrane protein</fullName>
    </submittedName>
</protein>
<dbReference type="EMBL" id="AP009389">
    <property type="protein sequence ID" value="BAF59336.1"/>
    <property type="molecule type" value="Genomic_DNA"/>
</dbReference>
<dbReference type="AlphaFoldDB" id="A5D332"/>
<dbReference type="KEGG" id="pth:PTH_1155"/>
<evidence type="ECO:0000313" key="1">
    <source>
        <dbReference type="EMBL" id="BAF59336.1"/>
    </source>
</evidence>
<dbReference type="Proteomes" id="UP000006556">
    <property type="component" value="Chromosome"/>
</dbReference>
<keyword evidence="2" id="KW-1185">Reference proteome</keyword>